<dbReference type="GO" id="GO:0033281">
    <property type="term" value="C:TAT protein transport complex"/>
    <property type="evidence" value="ECO:0007669"/>
    <property type="project" value="UniProtKB-UniRule"/>
</dbReference>
<reference evidence="9" key="1">
    <citation type="submission" date="2016-10" db="EMBL/GenBank/DDBJ databases">
        <authorList>
            <person name="Varghese N."/>
            <person name="Submissions S."/>
        </authorList>
    </citation>
    <scope>NUCLEOTIDE SEQUENCE [LARGE SCALE GENOMIC DNA]</scope>
    <source>
        <strain evidence="9">DSM 19083</strain>
    </source>
</reference>
<keyword evidence="7" id="KW-0813">Transport</keyword>
<dbReference type="PANTHER" id="PTHR30371">
    <property type="entry name" value="SEC-INDEPENDENT PROTEIN TRANSLOCASE PROTEIN TATC"/>
    <property type="match status" value="1"/>
</dbReference>
<evidence type="ECO:0000256" key="5">
    <source>
        <dbReference type="ARBA" id="ARBA00023010"/>
    </source>
</evidence>
<feature type="transmembrane region" description="Helical" evidence="7">
    <location>
        <begin position="197"/>
        <end position="216"/>
    </location>
</feature>
<comment type="subunit">
    <text evidence="7">The Tat system comprises two distinct complexes: a TatABC complex, containing multiple copies of TatA, TatB and TatC subunits, and a separate TatA complex, containing only TatA subunits. Substrates initially bind to the TatABC complex, which probably triggers association of the separate TatA complex to form the active translocon.</text>
</comment>
<dbReference type="GO" id="GO:0065002">
    <property type="term" value="P:intracellular protein transmembrane transport"/>
    <property type="evidence" value="ECO:0007669"/>
    <property type="project" value="TreeGrafter"/>
</dbReference>
<comment type="function">
    <text evidence="7">Part of the twin-arginine translocation (Tat) system that transports large folded proteins containing a characteristic twin-arginine motif in their signal peptide across membranes. Together with TatB, TatC is part of a receptor directly interacting with Tat signal peptides.</text>
</comment>
<protein>
    <recommendedName>
        <fullName evidence="7">Sec-independent protein translocase protein TatC</fullName>
    </recommendedName>
</protein>
<keyword evidence="7" id="KW-1003">Cell membrane</keyword>
<dbReference type="Proteomes" id="UP000198520">
    <property type="component" value="Unassembled WGS sequence"/>
</dbReference>
<comment type="similarity">
    <text evidence="7">Belongs to the TatC family.</text>
</comment>
<evidence type="ECO:0000256" key="6">
    <source>
        <dbReference type="ARBA" id="ARBA00023136"/>
    </source>
</evidence>
<evidence type="ECO:0000313" key="8">
    <source>
        <dbReference type="EMBL" id="SFF02471.1"/>
    </source>
</evidence>
<keyword evidence="4 7" id="KW-1133">Transmembrane helix</keyword>
<dbReference type="NCBIfam" id="TIGR00945">
    <property type="entry name" value="tatC"/>
    <property type="match status" value="1"/>
</dbReference>
<comment type="subcellular location">
    <subcellularLocation>
        <location evidence="7">Cell membrane</location>
        <topology evidence="7">Multi-pass membrane protein</topology>
    </subcellularLocation>
    <subcellularLocation>
        <location evidence="1">Membrane</location>
        <topology evidence="1">Multi-pass membrane protein</topology>
    </subcellularLocation>
</comment>
<dbReference type="EMBL" id="FONZ01000002">
    <property type="protein sequence ID" value="SFF02471.1"/>
    <property type="molecule type" value="Genomic_DNA"/>
</dbReference>
<evidence type="ECO:0000256" key="4">
    <source>
        <dbReference type="ARBA" id="ARBA00022989"/>
    </source>
</evidence>
<evidence type="ECO:0000256" key="7">
    <source>
        <dbReference type="HAMAP-Rule" id="MF_00902"/>
    </source>
</evidence>
<organism evidence="8 9">
    <name type="scientific">Flavimobilis marinus</name>
    <dbReference type="NCBI Taxonomy" id="285351"/>
    <lineage>
        <taxon>Bacteria</taxon>
        <taxon>Bacillati</taxon>
        <taxon>Actinomycetota</taxon>
        <taxon>Actinomycetes</taxon>
        <taxon>Micrococcales</taxon>
        <taxon>Jonesiaceae</taxon>
        <taxon>Flavimobilis</taxon>
    </lineage>
</organism>
<evidence type="ECO:0000256" key="1">
    <source>
        <dbReference type="ARBA" id="ARBA00004141"/>
    </source>
</evidence>
<proteinExistence type="inferred from homology"/>
<feature type="transmembrane region" description="Helical" evidence="7">
    <location>
        <begin position="80"/>
        <end position="99"/>
    </location>
</feature>
<evidence type="ECO:0000313" key="9">
    <source>
        <dbReference type="Proteomes" id="UP000198520"/>
    </source>
</evidence>
<feature type="transmembrane region" description="Helical" evidence="7">
    <location>
        <begin position="222"/>
        <end position="242"/>
    </location>
</feature>
<keyword evidence="6 7" id="KW-0472">Membrane</keyword>
<dbReference type="Pfam" id="PF00902">
    <property type="entry name" value="TatC"/>
    <property type="match status" value="1"/>
</dbReference>
<dbReference type="PRINTS" id="PR01840">
    <property type="entry name" value="TATCFAMILY"/>
</dbReference>
<dbReference type="STRING" id="285351.SAMN04488035_1224"/>
<name>A0A1I2FD85_9MICO</name>
<dbReference type="PANTHER" id="PTHR30371:SF0">
    <property type="entry name" value="SEC-INDEPENDENT PROTEIN TRANSLOCASE PROTEIN TATC, CHLOROPLASTIC-RELATED"/>
    <property type="match status" value="1"/>
</dbReference>
<keyword evidence="2 7" id="KW-0812">Transmembrane</keyword>
<dbReference type="GO" id="GO:0009977">
    <property type="term" value="F:proton motive force dependent protein transmembrane transporter activity"/>
    <property type="evidence" value="ECO:0007669"/>
    <property type="project" value="TreeGrafter"/>
</dbReference>
<sequence length="261" mass="28671">MARGPRDGRMPLREHLVELRRRLVLAAVGVAAGAVVGWFIYQPIFEVLQEPLLDVAAERGTTVALNFAGAMTALDMQLKMSVFLGVLVSSPWWLYQLWAYITPGLTRRERLYSVGFVAAAVPLFLAGAAVAWWVLPRAVVLLVEFVPQGALNIQDAQGYLGFVMRIVLAFGIAFLLPVVMVALNLVGLVRARTYLRAWRWAVVAAFTFSAMMTPTADVLTMFALAMPICGLYAIAVGVGFLHDRRADRRAARLLAENEIPA</sequence>
<feature type="transmembrane region" description="Helical" evidence="7">
    <location>
        <begin position="162"/>
        <end position="185"/>
    </location>
</feature>
<keyword evidence="9" id="KW-1185">Reference proteome</keyword>
<keyword evidence="3 7" id="KW-0653">Protein transport</keyword>
<dbReference type="GO" id="GO:0043953">
    <property type="term" value="P:protein transport by the Tat complex"/>
    <property type="evidence" value="ECO:0007669"/>
    <property type="project" value="UniProtKB-UniRule"/>
</dbReference>
<accession>A0A1I2FD85</accession>
<dbReference type="AlphaFoldDB" id="A0A1I2FD85"/>
<dbReference type="HAMAP" id="MF_00902">
    <property type="entry name" value="TatC"/>
    <property type="match status" value="1"/>
</dbReference>
<dbReference type="InterPro" id="IPR002033">
    <property type="entry name" value="TatC"/>
</dbReference>
<evidence type="ECO:0000256" key="2">
    <source>
        <dbReference type="ARBA" id="ARBA00022692"/>
    </source>
</evidence>
<gene>
    <name evidence="7" type="primary">tatC</name>
    <name evidence="8" type="ORF">SAMN04488035_1224</name>
</gene>
<evidence type="ECO:0000256" key="3">
    <source>
        <dbReference type="ARBA" id="ARBA00022927"/>
    </source>
</evidence>
<feature type="transmembrane region" description="Helical" evidence="7">
    <location>
        <begin position="111"/>
        <end position="135"/>
    </location>
</feature>
<feature type="transmembrane region" description="Helical" evidence="7">
    <location>
        <begin position="21"/>
        <end position="41"/>
    </location>
</feature>
<keyword evidence="5 7" id="KW-0811">Translocation</keyword>